<feature type="compositionally biased region" description="Pro residues" evidence="1">
    <location>
        <begin position="283"/>
        <end position="302"/>
    </location>
</feature>
<gene>
    <name evidence="2" type="ORF">ACHAXA_004301</name>
</gene>
<name>A0ABD3SG64_9STRA</name>
<dbReference type="Proteomes" id="UP001530377">
    <property type="component" value="Unassembled WGS sequence"/>
</dbReference>
<dbReference type="SUPFAM" id="SSF55120">
    <property type="entry name" value="Pseudouridine synthase"/>
    <property type="match status" value="1"/>
</dbReference>
<organism evidence="2 3">
    <name type="scientific">Cyclostephanos tholiformis</name>
    <dbReference type="NCBI Taxonomy" id="382380"/>
    <lineage>
        <taxon>Eukaryota</taxon>
        <taxon>Sar</taxon>
        <taxon>Stramenopiles</taxon>
        <taxon>Ochrophyta</taxon>
        <taxon>Bacillariophyta</taxon>
        <taxon>Coscinodiscophyceae</taxon>
        <taxon>Thalassiosirophycidae</taxon>
        <taxon>Stephanodiscales</taxon>
        <taxon>Stephanodiscaceae</taxon>
        <taxon>Cyclostephanos</taxon>
    </lineage>
</organism>
<keyword evidence="3" id="KW-1185">Reference proteome</keyword>
<dbReference type="InterPro" id="IPR001406">
    <property type="entry name" value="PsdUridine_synth_TruA"/>
</dbReference>
<comment type="caution">
    <text evidence="2">The sequence shown here is derived from an EMBL/GenBank/DDBJ whole genome shotgun (WGS) entry which is preliminary data.</text>
</comment>
<dbReference type="Gene3D" id="3.30.70.660">
    <property type="entry name" value="Pseudouridine synthase I, catalytic domain, C-terminal subdomain"/>
    <property type="match status" value="1"/>
</dbReference>
<proteinExistence type="predicted"/>
<feature type="region of interest" description="Disordered" evidence="1">
    <location>
        <begin position="101"/>
        <end position="130"/>
    </location>
</feature>
<reference evidence="2 3" key="1">
    <citation type="submission" date="2024-10" db="EMBL/GenBank/DDBJ databases">
        <title>Updated reference genomes for cyclostephanoid diatoms.</title>
        <authorList>
            <person name="Roberts W.R."/>
            <person name="Alverson A.J."/>
        </authorList>
    </citation>
    <scope>NUCLEOTIDE SEQUENCE [LARGE SCALE GENOMIC DNA]</scope>
    <source>
        <strain evidence="2 3">AJA228-03</strain>
    </source>
</reference>
<feature type="compositionally biased region" description="Basic and acidic residues" evidence="1">
    <location>
        <begin position="303"/>
        <end position="315"/>
    </location>
</feature>
<feature type="region of interest" description="Disordered" evidence="1">
    <location>
        <begin position="274"/>
        <end position="325"/>
    </location>
</feature>
<accession>A0ABD3SG64</accession>
<feature type="region of interest" description="Disordered" evidence="1">
    <location>
        <begin position="803"/>
        <end position="837"/>
    </location>
</feature>
<protein>
    <recommendedName>
        <fullName evidence="4">C2H2-type domain-containing protein</fullName>
    </recommendedName>
</protein>
<dbReference type="Gene3D" id="3.60.130.30">
    <property type="match status" value="1"/>
</dbReference>
<evidence type="ECO:0000313" key="2">
    <source>
        <dbReference type="EMBL" id="KAL3823426.1"/>
    </source>
</evidence>
<dbReference type="InterPro" id="IPR020095">
    <property type="entry name" value="PsdUridine_synth_TruA_C"/>
</dbReference>
<evidence type="ECO:0000313" key="3">
    <source>
        <dbReference type="Proteomes" id="UP001530377"/>
    </source>
</evidence>
<dbReference type="PANTHER" id="PTHR11142">
    <property type="entry name" value="PSEUDOURIDYLATE SYNTHASE"/>
    <property type="match status" value="1"/>
</dbReference>
<dbReference type="PANTHER" id="PTHR11142:SF4">
    <property type="entry name" value="PSEUDOURIDYLATE SYNTHASE 1 HOMOLOG"/>
    <property type="match status" value="1"/>
</dbReference>
<sequence>MFSPRFAKLMADNKSAWRAGLAIVVAGTAFKVVYFNFSRGLMVDHMERRHQSATEHLRGAREFGSIMAKRREDSVPSLTPEQREQLQEYLKLMRVTQPDVYPKESGRSRNFLSNGSSGSNDRPKPTFDESCNDAAPTLLLRRFSISTPRISNASTLPSMIAMRLRSSEIDVRIFSSFPLTDSLSNNSRRATSSSPDDIADIARSYSDFSRRSRSLASRRLVSTLSRIADRPSTACRSAVPISVACRSMSGVRPLRLISSSRALSRLDAAPNEAPICAPNNAPNGPPSNPPNIAPPTASPVPPPRDRSSYARRWADRSISSRNRSSVPRNIVAEEYDSHTTIRGRRRRVLDDRMRRVRAGEWAELVKTGRAAAAGGGVGGTGTNASEFALRGGNSNDVALGRQRQINLAMTRGPLAQPLPELTPPYPHLHRKLQRLPRTLRAVSTSSGTSHSFDAIVVVYGTMTFISCAGCKKQFGSKNQLFRHLNQSAKTCLTPDEYEDFLVNVLSNKREKIGVLYGYFPGTDYRFLGSCSRNDISLIGIQGGQHAAWLVTQAIDRASRGLDYVLDDAMEIPPHWSADAAANSKINRSYGSTSRESESVAQDPHTGAITEVLCTNAVPLFVDDDPNYETGDDTRTQIKEKTMAWVTSVNERLDQMLAAMTTAHITRSASQGVLHEWSPGGIRVFGRVAIQQKKFNAETDVTHRRVDYCFPASLLFVSSREVLSRTVPRSQATTLQEFCDFFPSFQPGSKACPAHISSKHNNRPDEKTLSYLHDMKQIMKRISTQVEELNGCDAAAVLEKDFHDAKRKKKKTRNGRRSEKISSNTAQDTDELISNRPPSSKRLLKRKRYHNFCPKVLAHDFLAYRRVDRIFHRATLRLEGISDIDNVESPMLSSTDTKSRPFIVISLTGDMFLQEQVVRLIGLLIAICRGLIDDDIIECMFDEEYTPLVPAPPAPNFGLLSGESQFMTWEGRMKTILNARTTDRYPSISRSLGWNDEYVVRAVEEWEMIALQEVCRSWYWKGEADGRLNTEMQWLDDVLHPWATRTRELLHDYRSWKASRTTNTIAGDPLIPPLECINTAVPQLFEKVLYYLRQADSSGLWPSTTPNRQLVMLSTPNDESQAQALSVARAKAKKNSESRLSAYSFKEGGRGASGSFSVGFMPGDQCSQPKANSLFPDLVKAAFQLEMALCPDRIPSSTIAINRNAQFRPHTDNGAGAGQSTSLIVGLGNYVGGELVVEGAKKDIRYKAVEFDGWKQRHWTLHFQGERYSLVWFTPKGKLGSYFVFV</sequence>
<evidence type="ECO:0008006" key="4">
    <source>
        <dbReference type="Google" id="ProtNLM"/>
    </source>
</evidence>
<dbReference type="InterPro" id="IPR020103">
    <property type="entry name" value="PsdUridine_synth_cat_dom_sf"/>
</dbReference>
<feature type="compositionally biased region" description="Basic residues" evidence="1">
    <location>
        <begin position="804"/>
        <end position="814"/>
    </location>
</feature>
<evidence type="ECO:0000256" key="1">
    <source>
        <dbReference type="SAM" id="MobiDB-lite"/>
    </source>
</evidence>
<dbReference type="EMBL" id="JALLPB020000038">
    <property type="protein sequence ID" value="KAL3823426.1"/>
    <property type="molecule type" value="Genomic_DNA"/>
</dbReference>
<feature type="compositionally biased region" description="Polar residues" evidence="1">
    <location>
        <begin position="108"/>
        <end position="120"/>
    </location>
</feature>